<evidence type="ECO:0000256" key="5">
    <source>
        <dbReference type="ARBA" id="ARBA00022692"/>
    </source>
</evidence>
<evidence type="ECO:0000256" key="11">
    <source>
        <dbReference type="SAM" id="Phobius"/>
    </source>
</evidence>
<gene>
    <name evidence="13" type="primary">SEC62</name>
    <name evidence="13" type="ORF">HK099_008172</name>
</gene>
<comment type="subcellular location">
    <subcellularLocation>
        <location evidence="1">Endoplasmic reticulum membrane</location>
        <topology evidence="1">Multi-pass membrane protein</topology>
    </subcellularLocation>
</comment>
<reference evidence="13" key="1">
    <citation type="submission" date="2020-05" db="EMBL/GenBank/DDBJ databases">
        <title>Phylogenomic resolution of chytrid fungi.</title>
        <authorList>
            <person name="Stajich J.E."/>
            <person name="Amses K."/>
            <person name="Simmons R."/>
            <person name="Seto K."/>
            <person name="Myers J."/>
            <person name="Bonds A."/>
            <person name="Quandt C.A."/>
            <person name="Barry K."/>
            <person name="Liu P."/>
            <person name="Grigoriev I."/>
            <person name="Longcore J.E."/>
            <person name="James T.Y."/>
        </authorList>
    </citation>
    <scope>NUCLEOTIDE SEQUENCE</scope>
    <source>
        <strain evidence="13">JEL0476</strain>
    </source>
</reference>
<organism evidence="13 14">
    <name type="scientific">Clydaea vesicula</name>
    <dbReference type="NCBI Taxonomy" id="447962"/>
    <lineage>
        <taxon>Eukaryota</taxon>
        <taxon>Fungi</taxon>
        <taxon>Fungi incertae sedis</taxon>
        <taxon>Chytridiomycota</taxon>
        <taxon>Chytridiomycota incertae sedis</taxon>
        <taxon>Chytridiomycetes</taxon>
        <taxon>Lobulomycetales</taxon>
        <taxon>Lobulomycetaceae</taxon>
        <taxon>Clydaea</taxon>
    </lineage>
</organism>
<evidence type="ECO:0000256" key="1">
    <source>
        <dbReference type="ARBA" id="ARBA00004477"/>
    </source>
</evidence>
<comment type="similarity">
    <text evidence="2">Belongs to the SEC62 family.</text>
</comment>
<feature type="transmembrane region" description="Helical" evidence="11">
    <location>
        <begin position="108"/>
        <end position="127"/>
    </location>
</feature>
<accession>A0AAD5TVM8</accession>
<keyword evidence="7" id="KW-0653">Protein transport</keyword>
<feature type="domain" description="DEP" evidence="12">
    <location>
        <begin position="19"/>
        <end position="98"/>
    </location>
</feature>
<feature type="non-terminal residue" evidence="13">
    <location>
        <position position="204"/>
    </location>
</feature>
<feature type="transmembrane region" description="Helical" evidence="11">
    <location>
        <begin position="133"/>
        <end position="161"/>
    </location>
</feature>
<dbReference type="NCBIfam" id="TIGR00869">
    <property type="entry name" value="sec62"/>
    <property type="match status" value="1"/>
</dbReference>
<evidence type="ECO:0000256" key="6">
    <source>
        <dbReference type="ARBA" id="ARBA00022824"/>
    </source>
</evidence>
<keyword evidence="4" id="KW-0813">Transport</keyword>
<comment type="caution">
    <text evidence="13">The sequence shown here is derived from an EMBL/GenBank/DDBJ whole genome shotgun (WGS) entry which is preliminary data.</text>
</comment>
<dbReference type="PANTHER" id="PTHR12443:SF9">
    <property type="entry name" value="TRANSLOCATION PROTEIN SEC62"/>
    <property type="match status" value="1"/>
</dbReference>
<keyword evidence="9" id="KW-0811">Translocation</keyword>
<dbReference type="GO" id="GO:0005789">
    <property type="term" value="C:endoplasmic reticulum membrane"/>
    <property type="evidence" value="ECO:0007669"/>
    <property type="project" value="UniProtKB-SubCell"/>
</dbReference>
<keyword evidence="5 11" id="KW-0812">Transmembrane</keyword>
<dbReference type="InterPro" id="IPR004728">
    <property type="entry name" value="Sec62"/>
</dbReference>
<evidence type="ECO:0000256" key="10">
    <source>
        <dbReference type="ARBA" id="ARBA00023136"/>
    </source>
</evidence>
<evidence type="ECO:0000313" key="14">
    <source>
        <dbReference type="Proteomes" id="UP001211065"/>
    </source>
</evidence>
<dbReference type="GO" id="GO:0035556">
    <property type="term" value="P:intracellular signal transduction"/>
    <property type="evidence" value="ECO:0007669"/>
    <property type="project" value="InterPro"/>
</dbReference>
<dbReference type="InterPro" id="IPR011553">
    <property type="entry name" value="Sec62_asco"/>
</dbReference>
<dbReference type="Pfam" id="PF03839">
    <property type="entry name" value="Sec62"/>
    <property type="match status" value="1"/>
</dbReference>
<evidence type="ECO:0000259" key="12">
    <source>
        <dbReference type="PROSITE" id="PS50186"/>
    </source>
</evidence>
<keyword evidence="8 11" id="KW-1133">Transmembrane helix</keyword>
<proteinExistence type="inferred from homology"/>
<evidence type="ECO:0000256" key="7">
    <source>
        <dbReference type="ARBA" id="ARBA00022927"/>
    </source>
</evidence>
<dbReference type="PANTHER" id="PTHR12443">
    <property type="entry name" value="TRANSLOCATION PROTEIN SEC62"/>
    <property type="match status" value="1"/>
</dbReference>
<evidence type="ECO:0000256" key="2">
    <source>
        <dbReference type="ARBA" id="ARBA00010604"/>
    </source>
</evidence>
<evidence type="ECO:0000256" key="8">
    <source>
        <dbReference type="ARBA" id="ARBA00022989"/>
    </source>
</evidence>
<evidence type="ECO:0000256" key="3">
    <source>
        <dbReference type="ARBA" id="ARBA00021257"/>
    </source>
</evidence>
<protein>
    <recommendedName>
        <fullName evidence="3">Translocation protein SEC62</fullName>
    </recommendedName>
</protein>
<keyword evidence="6" id="KW-0256">Endoplasmic reticulum</keyword>
<dbReference type="Proteomes" id="UP001211065">
    <property type="component" value="Unassembled WGS sequence"/>
</dbReference>
<sequence>SSSSKLKVVEGILNGRRVNYFKGKSAVNALMRDQFQISLKRDPLETKEEAEAILTKLLNFGLFVKVDKTNQKKVLTISQQQHPGYSSFGSESFYIWVYEAHQFRNKMIGFGVLAITFIGVLFPLWPAPMRTGVYYLSMGLCGLMALFFGLAIFRLILWVVLRLFMGQGGWLYPNLFADCGVIESFYPLWGWDEKKAPSVREKEE</sequence>
<evidence type="ECO:0000313" key="13">
    <source>
        <dbReference type="EMBL" id="KAJ3210841.1"/>
    </source>
</evidence>
<dbReference type="PROSITE" id="PS50186">
    <property type="entry name" value="DEP"/>
    <property type="match status" value="1"/>
</dbReference>
<dbReference type="EMBL" id="JADGJW010000870">
    <property type="protein sequence ID" value="KAJ3210841.1"/>
    <property type="molecule type" value="Genomic_DNA"/>
</dbReference>
<keyword evidence="10 11" id="KW-0472">Membrane</keyword>
<evidence type="ECO:0000256" key="9">
    <source>
        <dbReference type="ARBA" id="ARBA00023010"/>
    </source>
</evidence>
<keyword evidence="14" id="KW-1185">Reference proteome</keyword>
<dbReference type="GO" id="GO:0031204">
    <property type="term" value="P:post-translational protein targeting to membrane, translocation"/>
    <property type="evidence" value="ECO:0007669"/>
    <property type="project" value="TreeGrafter"/>
</dbReference>
<dbReference type="InterPro" id="IPR000591">
    <property type="entry name" value="DEP_dom"/>
</dbReference>
<name>A0AAD5TVM8_9FUNG</name>
<dbReference type="AlphaFoldDB" id="A0AAD5TVM8"/>
<evidence type="ECO:0000256" key="4">
    <source>
        <dbReference type="ARBA" id="ARBA00022448"/>
    </source>
</evidence>